<dbReference type="InterPro" id="IPR023296">
    <property type="entry name" value="Glyco_hydro_beta-prop_sf"/>
</dbReference>
<keyword evidence="2" id="KW-1185">Reference proteome</keyword>
<dbReference type="Gene3D" id="2.115.10.20">
    <property type="entry name" value="Glycosyl hydrolase domain, family 43"/>
    <property type="match status" value="1"/>
</dbReference>
<name>A0ABU0MAT3_9HYPH</name>
<organism evidence="1 2">
    <name type="scientific">Kaistia geumhonensis</name>
    <dbReference type="NCBI Taxonomy" id="410839"/>
    <lineage>
        <taxon>Bacteria</taxon>
        <taxon>Pseudomonadati</taxon>
        <taxon>Pseudomonadota</taxon>
        <taxon>Alphaproteobacteria</taxon>
        <taxon>Hyphomicrobiales</taxon>
        <taxon>Kaistiaceae</taxon>
        <taxon>Kaistia</taxon>
    </lineage>
</organism>
<dbReference type="Proteomes" id="UP001223743">
    <property type="component" value="Unassembled WGS sequence"/>
</dbReference>
<dbReference type="CDD" id="cd08984">
    <property type="entry name" value="GH43-like"/>
    <property type="match status" value="1"/>
</dbReference>
<dbReference type="PANTHER" id="PTHR43301:SF3">
    <property type="entry name" value="ARABINAN ENDO-1,5-ALPHA-L-ARABINOSIDASE A-RELATED"/>
    <property type="match status" value="1"/>
</dbReference>
<dbReference type="RefSeq" id="WP_266283498.1">
    <property type="nucleotide sequence ID" value="NZ_JAPKNF010000003.1"/>
</dbReference>
<dbReference type="InterPro" id="IPR050727">
    <property type="entry name" value="GH43_arabinanases"/>
</dbReference>
<dbReference type="SUPFAM" id="SSF75005">
    <property type="entry name" value="Arabinanase/levansucrase/invertase"/>
    <property type="match status" value="1"/>
</dbReference>
<comment type="caution">
    <text evidence="1">The sequence shown here is derived from an EMBL/GenBank/DDBJ whole genome shotgun (WGS) entry which is preliminary data.</text>
</comment>
<dbReference type="PANTHER" id="PTHR43301">
    <property type="entry name" value="ARABINAN ENDO-1,5-ALPHA-L-ARABINOSIDASE"/>
    <property type="match status" value="1"/>
</dbReference>
<evidence type="ECO:0000313" key="2">
    <source>
        <dbReference type="Proteomes" id="UP001223743"/>
    </source>
</evidence>
<gene>
    <name evidence="1" type="ORF">QO015_003688</name>
</gene>
<evidence type="ECO:0000313" key="1">
    <source>
        <dbReference type="EMBL" id="MDQ0518075.1"/>
    </source>
</evidence>
<proteinExistence type="predicted"/>
<accession>A0ABU0MAT3</accession>
<protein>
    <recommendedName>
        <fullName evidence="3">Glycosyl hydrolase</fullName>
    </recommendedName>
</protein>
<dbReference type="EMBL" id="JAUSWJ010000001">
    <property type="protein sequence ID" value="MDQ0518075.1"/>
    <property type="molecule type" value="Genomic_DNA"/>
</dbReference>
<evidence type="ECO:0008006" key="3">
    <source>
        <dbReference type="Google" id="ProtNLM"/>
    </source>
</evidence>
<sequence>MSRPIYGDPVHDGAADPTVIHRAGTDEWWMFYTNRRADLGGEGFGWIHGSAIGTAVSRDGGLTWTYRGTVAGLDAPEHPGLNTHWAPEVIRAKGAYHMFLTYMPGASDSAADADRRLVHFTSPDLETWARVGELPRTSRNVIDAAVARCPDGLYRLWYKDEGKGSATYALTSPDLRDWRLEGEVIAGAPDAPPHEGPNVFSLGGWWWMITDEWRGLAVYRSDDARGWERQGLILGEPGIHPDDRRFARHADVVPQGDHAALYYFTHPDWAETETPVPVDFRERRTVIHLARIAVENGRLVASRDVEPWPLDPALANGG</sequence>
<reference evidence="1 2" key="1">
    <citation type="submission" date="2023-07" db="EMBL/GenBank/DDBJ databases">
        <title>Genomic Encyclopedia of Type Strains, Phase IV (KMG-IV): sequencing the most valuable type-strain genomes for metagenomic binning, comparative biology and taxonomic classification.</title>
        <authorList>
            <person name="Goeker M."/>
        </authorList>
    </citation>
    <scope>NUCLEOTIDE SEQUENCE [LARGE SCALE GENOMIC DNA]</scope>
    <source>
        <strain evidence="1 2">B1-1</strain>
    </source>
</reference>